<proteinExistence type="predicted"/>
<sequence>MAAAGPTLPEAPLPASNMAASKMAGRMLPPTPTTNDRRKGRQDPKCQPGRLSTAPRTLSRSLASSGGLPPCRTRPRHPQRWTPPGPDAGAALPRTMMAAAVPIPGWTTSQPTPRRKDGRRPNVCGAGGRRKGRAPNKHGGGSLPARSAEIEGRGGKVTVSGVRGDGVDWLPVGGERQRTPGSER</sequence>
<accession>A0A401TJD0</accession>
<keyword evidence="3" id="KW-1185">Reference proteome</keyword>
<organism evidence="2 3">
    <name type="scientific">Chiloscyllium punctatum</name>
    <name type="common">Brownbanded bambooshark</name>
    <name type="synonym">Hemiscyllium punctatum</name>
    <dbReference type="NCBI Taxonomy" id="137246"/>
    <lineage>
        <taxon>Eukaryota</taxon>
        <taxon>Metazoa</taxon>
        <taxon>Chordata</taxon>
        <taxon>Craniata</taxon>
        <taxon>Vertebrata</taxon>
        <taxon>Chondrichthyes</taxon>
        <taxon>Elasmobranchii</taxon>
        <taxon>Galeomorphii</taxon>
        <taxon>Galeoidea</taxon>
        <taxon>Orectolobiformes</taxon>
        <taxon>Hemiscylliidae</taxon>
        <taxon>Chiloscyllium</taxon>
    </lineage>
</organism>
<name>A0A401TJD0_CHIPU</name>
<feature type="compositionally biased region" description="Basic and acidic residues" evidence="1">
    <location>
        <begin position="35"/>
        <end position="44"/>
    </location>
</feature>
<evidence type="ECO:0000313" key="2">
    <source>
        <dbReference type="EMBL" id="GCC42760.1"/>
    </source>
</evidence>
<feature type="region of interest" description="Disordered" evidence="1">
    <location>
        <begin position="1"/>
        <end position="184"/>
    </location>
</feature>
<protein>
    <submittedName>
        <fullName evidence="2">Uncharacterized protein</fullName>
    </submittedName>
</protein>
<dbReference type="EMBL" id="BEZZ01083366">
    <property type="protein sequence ID" value="GCC42760.1"/>
    <property type="molecule type" value="Genomic_DNA"/>
</dbReference>
<reference evidence="2 3" key="1">
    <citation type="journal article" date="2018" name="Nat. Ecol. Evol.">
        <title>Shark genomes provide insights into elasmobranch evolution and the origin of vertebrates.</title>
        <authorList>
            <person name="Hara Y"/>
            <person name="Yamaguchi K"/>
            <person name="Onimaru K"/>
            <person name="Kadota M"/>
            <person name="Koyanagi M"/>
            <person name="Keeley SD"/>
            <person name="Tatsumi K"/>
            <person name="Tanaka K"/>
            <person name="Motone F"/>
            <person name="Kageyama Y"/>
            <person name="Nozu R"/>
            <person name="Adachi N"/>
            <person name="Nishimura O"/>
            <person name="Nakagawa R"/>
            <person name="Tanegashima C"/>
            <person name="Kiyatake I"/>
            <person name="Matsumoto R"/>
            <person name="Murakumo K"/>
            <person name="Nishida K"/>
            <person name="Terakita A"/>
            <person name="Kuratani S"/>
            <person name="Sato K"/>
            <person name="Hyodo S Kuraku.S."/>
        </authorList>
    </citation>
    <scope>NUCLEOTIDE SEQUENCE [LARGE SCALE GENOMIC DNA]</scope>
</reference>
<evidence type="ECO:0000313" key="3">
    <source>
        <dbReference type="Proteomes" id="UP000287033"/>
    </source>
</evidence>
<feature type="compositionally biased region" description="Basic and acidic residues" evidence="1">
    <location>
        <begin position="175"/>
        <end position="184"/>
    </location>
</feature>
<gene>
    <name evidence="2" type="ORF">chiPu_0026588</name>
</gene>
<feature type="compositionally biased region" description="Polar residues" evidence="1">
    <location>
        <begin position="54"/>
        <end position="64"/>
    </location>
</feature>
<feature type="non-terminal residue" evidence="2">
    <location>
        <position position="184"/>
    </location>
</feature>
<dbReference type="Proteomes" id="UP000287033">
    <property type="component" value="Unassembled WGS sequence"/>
</dbReference>
<comment type="caution">
    <text evidence="2">The sequence shown here is derived from an EMBL/GenBank/DDBJ whole genome shotgun (WGS) entry which is preliminary data.</text>
</comment>
<evidence type="ECO:0000256" key="1">
    <source>
        <dbReference type="SAM" id="MobiDB-lite"/>
    </source>
</evidence>
<dbReference type="AlphaFoldDB" id="A0A401TJD0"/>